<evidence type="ECO:0000313" key="2">
    <source>
        <dbReference type="EMBL" id="MEX8193395.1"/>
    </source>
</evidence>
<dbReference type="Pfam" id="PF13663">
    <property type="entry name" value="DUF4148"/>
    <property type="match status" value="1"/>
</dbReference>
<feature type="signal peptide" evidence="1">
    <location>
        <begin position="1"/>
        <end position="22"/>
    </location>
</feature>
<comment type="caution">
    <text evidence="2">The sequence shown here is derived from an EMBL/GenBank/DDBJ whole genome shotgun (WGS) entry which is preliminary data.</text>
</comment>
<name>A0ABV3ZVI4_9BURK</name>
<accession>A0ABV3ZVI4</accession>
<dbReference type="RefSeq" id="WP_369338588.1">
    <property type="nucleotide sequence ID" value="NZ_JBFYGN010000010.1"/>
</dbReference>
<dbReference type="InterPro" id="IPR025421">
    <property type="entry name" value="DUF4148"/>
</dbReference>
<dbReference type="EMBL" id="JBFYGN010000010">
    <property type="protein sequence ID" value="MEX8193395.1"/>
    <property type="molecule type" value="Genomic_DNA"/>
</dbReference>
<reference evidence="2 3" key="1">
    <citation type="journal article" date="2013" name="Int. J. Syst. Evol. Microbiol.">
        <title>Comamonas guangdongensis sp. nov., isolated from subterranean forest sediment, and emended description of the genus Comamonas.</title>
        <authorList>
            <person name="Zhang J."/>
            <person name="Wang Y."/>
            <person name="Zhou S."/>
            <person name="Wu C."/>
            <person name="He J."/>
            <person name="Li F."/>
        </authorList>
    </citation>
    <scope>NUCLEOTIDE SEQUENCE [LARGE SCALE GENOMIC DNA]</scope>
    <source>
        <strain evidence="2 3">CCTCC AB2011133</strain>
    </source>
</reference>
<gene>
    <name evidence="2" type="ORF">AB6724_11155</name>
</gene>
<proteinExistence type="predicted"/>
<keyword evidence="1" id="KW-0732">Signal</keyword>
<feature type="chain" id="PRO_5045886650" evidence="1">
    <location>
        <begin position="23"/>
        <end position="103"/>
    </location>
</feature>
<dbReference type="Proteomes" id="UP001561046">
    <property type="component" value="Unassembled WGS sequence"/>
</dbReference>
<evidence type="ECO:0000313" key="3">
    <source>
        <dbReference type="Proteomes" id="UP001561046"/>
    </source>
</evidence>
<protein>
    <submittedName>
        <fullName evidence="2">DUF4148 domain-containing protein</fullName>
    </submittedName>
</protein>
<organism evidence="2 3">
    <name type="scientific">Comamonas guangdongensis</name>
    <dbReference type="NCBI Taxonomy" id="510515"/>
    <lineage>
        <taxon>Bacteria</taxon>
        <taxon>Pseudomonadati</taxon>
        <taxon>Pseudomonadota</taxon>
        <taxon>Betaproteobacteria</taxon>
        <taxon>Burkholderiales</taxon>
        <taxon>Comamonadaceae</taxon>
        <taxon>Comamonas</taxon>
    </lineage>
</organism>
<evidence type="ECO:0000256" key="1">
    <source>
        <dbReference type="SAM" id="SignalP"/>
    </source>
</evidence>
<sequence length="103" mass="10973">MRYTNRLAIVATLALSAAAAQAAGFDFTSGNYPPQPASQSTLTRAEVKAQVRDAIAKKQMPSAGDAYLPLSMQQQQPSGLTRAQVRQETMAAEKAGLLDNYGE</sequence>
<keyword evidence="3" id="KW-1185">Reference proteome</keyword>